<dbReference type="InterPro" id="IPR037523">
    <property type="entry name" value="VOC_core"/>
</dbReference>
<organism evidence="2 3">
    <name type="scientific">Saccharothrix carnea</name>
    <dbReference type="NCBI Taxonomy" id="1280637"/>
    <lineage>
        <taxon>Bacteria</taxon>
        <taxon>Bacillati</taxon>
        <taxon>Actinomycetota</taxon>
        <taxon>Actinomycetes</taxon>
        <taxon>Pseudonocardiales</taxon>
        <taxon>Pseudonocardiaceae</taxon>
        <taxon>Saccharothrix</taxon>
    </lineage>
</organism>
<dbReference type="OrthoDB" id="3295209at2"/>
<dbReference type="RefSeq" id="WP_106615135.1">
    <property type="nucleotide sequence ID" value="NZ_PYAX01000003.1"/>
</dbReference>
<dbReference type="InterPro" id="IPR029068">
    <property type="entry name" value="Glyas_Bleomycin-R_OHBP_Dase"/>
</dbReference>
<keyword evidence="3" id="KW-1185">Reference proteome</keyword>
<evidence type="ECO:0000313" key="2">
    <source>
        <dbReference type="EMBL" id="PSL56725.1"/>
    </source>
</evidence>
<dbReference type="InterPro" id="IPR041581">
    <property type="entry name" value="Glyoxalase_6"/>
</dbReference>
<comment type="caution">
    <text evidence="2">The sequence shown here is derived from an EMBL/GenBank/DDBJ whole genome shotgun (WGS) entry which is preliminary data.</text>
</comment>
<proteinExistence type="predicted"/>
<dbReference type="Proteomes" id="UP000241118">
    <property type="component" value="Unassembled WGS sequence"/>
</dbReference>
<sequence length="117" mass="12980">MRLDQIVVDCLDPSRLVRFWAGLLGGVVVEREHGWAHVVPPGWPRISFQPVPEAKSVKNRLHLDIDVDDIAEATKRATELGATPQGSLQVDEQGSFQVLVDPAGNEFCFVKAHARDR</sequence>
<dbReference type="AlphaFoldDB" id="A0A2P8IE29"/>
<dbReference type="PANTHER" id="PTHR35908:SF1">
    <property type="entry name" value="CONSERVED PROTEIN"/>
    <property type="match status" value="1"/>
</dbReference>
<accession>A0A2P8IE29</accession>
<evidence type="ECO:0000259" key="1">
    <source>
        <dbReference type="PROSITE" id="PS51819"/>
    </source>
</evidence>
<gene>
    <name evidence="2" type="ORF">B0I31_103481</name>
</gene>
<dbReference type="PROSITE" id="PS51819">
    <property type="entry name" value="VOC"/>
    <property type="match status" value="1"/>
</dbReference>
<dbReference type="CDD" id="cd06587">
    <property type="entry name" value="VOC"/>
    <property type="match status" value="1"/>
</dbReference>
<dbReference type="PANTHER" id="PTHR35908">
    <property type="entry name" value="HYPOTHETICAL FUSION PROTEIN"/>
    <property type="match status" value="1"/>
</dbReference>
<dbReference type="Pfam" id="PF18029">
    <property type="entry name" value="Glyoxalase_6"/>
    <property type="match status" value="1"/>
</dbReference>
<dbReference type="Gene3D" id="3.10.180.10">
    <property type="entry name" value="2,3-Dihydroxybiphenyl 1,2-Dioxygenase, domain 1"/>
    <property type="match status" value="1"/>
</dbReference>
<evidence type="ECO:0000313" key="3">
    <source>
        <dbReference type="Proteomes" id="UP000241118"/>
    </source>
</evidence>
<protein>
    <recommendedName>
        <fullName evidence="1">VOC domain-containing protein</fullName>
    </recommendedName>
</protein>
<dbReference type="EMBL" id="PYAX01000003">
    <property type="protein sequence ID" value="PSL56725.1"/>
    <property type="molecule type" value="Genomic_DNA"/>
</dbReference>
<reference evidence="2 3" key="1">
    <citation type="submission" date="2018-03" db="EMBL/GenBank/DDBJ databases">
        <title>Genomic Encyclopedia of Type Strains, Phase III (KMG-III): the genomes of soil and plant-associated and newly described type strains.</title>
        <authorList>
            <person name="Whitman W."/>
        </authorList>
    </citation>
    <scope>NUCLEOTIDE SEQUENCE [LARGE SCALE GENOMIC DNA]</scope>
    <source>
        <strain evidence="2 3">CGMCC 4.7097</strain>
    </source>
</reference>
<name>A0A2P8IE29_SACCR</name>
<dbReference type="SUPFAM" id="SSF54593">
    <property type="entry name" value="Glyoxalase/Bleomycin resistance protein/Dihydroxybiphenyl dioxygenase"/>
    <property type="match status" value="1"/>
</dbReference>
<feature type="domain" description="VOC" evidence="1">
    <location>
        <begin position="2"/>
        <end position="112"/>
    </location>
</feature>